<dbReference type="Proteomes" id="UP000663870">
    <property type="component" value="Unassembled WGS sequence"/>
</dbReference>
<dbReference type="AlphaFoldDB" id="A0A815A4Z2"/>
<dbReference type="EMBL" id="CAJNOL010000967">
    <property type="protein sequence ID" value="CAF1252608.1"/>
    <property type="molecule type" value="Genomic_DNA"/>
</dbReference>
<evidence type="ECO:0000313" key="2">
    <source>
        <dbReference type="EMBL" id="CAF1069747.1"/>
    </source>
</evidence>
<protein>
    <recommendedName>
        <fullName evidence="1">F-box domain-containing protein</fullName>
    </recommendedName>
</protein>
<evidence type="ECO:0000313" key="4">
    <source>
        <dbReference type="Proteomes" id="UP000663870"/>
    </source>
</evidence>
<feature type="domain" description="F-box" evidence="1">
    <location>
        <begin position="4"/>
        <end position="51"/>
    </location>
</feature>
<accession>A0A815A4Z2</accession>
<organism evidence="3 4">
    <name type="scientific">Rotaria sordida</name>
    <dbReference type="NCBI Taxonomy" id="392033"/>
    <lineage>
        <taxon>Eukaryota</taxon>
        <taxon>Metazoa</taxon>
        <taxon>Spiralia</taxon>
        <taxon>Gnathifera</taxon>
        <taxon>Rotifera</taxon>
        <taxon>Eurotatoria</taxon>
        <taxon>Bdelloidea</taxon>
        <taxon>Philodinida</taxon>
        <taxon>Philodinidae</taxon>
        <taxon>Rotaria</taxon>
    </lineage>
</organism>
<name>A0A815A4Z2_9BILA</name>
<reference evidence="3" key="1">
    <citation type="submission" date="2021-02" db="EMBL/GenBank/DDBJ databases">
        <authorList>
            <person name="Nowell W R."/>
        </authorList>
    </citation>
    <scope>NUCLEOTIDE SEQUENCE</scope>
</reference>
<gene>
    <name evidence="3" type="ORF">JXQ802_LOCUS27059</name>
    <name evidence="2" type="ORF">PYM288_LOCUS18094</name>
</gene>
<evidence type="ECO:0000313" key="3">
    <source>
        <dbReference type="EMBL" id="CAF1252608.1"/>
    </source>
</evidence>
<evidence type="ECO:0000259" key="1">
    <source>
        <dbReference type="PROSITE" id="PS50181"/>
    </source>
</evidence>
<proteinExistence type="predicted"/>
<dbReference type="Proteomes" id="UP000663854">
    <property type="component" value="Unassembled WGS sequence"/>
</dbReference>
<comment type="caution">
    <text evidence="3">The sequence shown here is derived from an EMBL/GenBank/DDBJ whole genome shotgun (WGS) entry which is preliminary data.</text>
</comment>
<sequence>MNNKFTLEQLPNEIFQELFEYFDIYELYRTFSQLNFRIDSLLSNFKYLQVIFYTPEDIDYRVNRYFLPKTKTLIINHTKNFYDPLKINLISHIRCLILCQPTREQWNSIQPLYFPYLERLYLINSRFIYRTEQLCYLIFSNKFPYLYSCSLPHISYEINNQWTYSLKLQSLQINIWDIRVYIQILNACPKLIYLKIELNGGNNQEKIQILNTNKNHLILRHLTLYLFCPITYDFIDSILSFVPNLEYFILDVKYQRPSYISVNTLASILEYRTPRLNRININITLPKSLCCKEQMDTKYLLFRSCKIQYELNQFTRLIVVGSLGR</sequence>
<dbReference type="InterPro" id="IPR001810">
    <property type="entry name" value="F-box_dom"/>
</dbReference>
<keyword evidence="4" id="KW-1185">Reference proteome</keyword>
<dbReference type="EMBL" id="CAJNOH010000539">
    <property type="protein sequence ID" value="CAF1069747.1"/>
    <property type="molecule type" value="Genomic_DNA"/>
</dbReference>
<dbReference type="PROSITE" id="PS50181">
    <property type="entry name" value="FBOX"/>
    <property type="match status" value="1"/>
</dbReference>